<evidence type="ECO:0000256" key="6">
    <source>
        <dbReference type="ARBA" id="ARBA00022801"/>
    </source>
</evidence>
<keyword evidence="5" id="KW-0479">Metal-binding</keyword>
<sequence>MTEANDTRHMARALQLAAYGLYTTDPNPRVGCVLVKDGTVIGEGWHARAGEPHAEVLALRAAGEAACGATAYVSLEPCAHHSRTPPCAEALIAAGVSRVVTAMEDPNPQVIGQGLQMLREAGIATESGLLQSQAEALNPGFIKRMCTGRPFVRCKLAMSLDGRTAMALGESQWITGAAARADVHRLRARSSAMLTGIGTVLTDDPSLNARLDTDEPVQQPLRVVLDSQLRMPTDARMLSLPGRTLVCCTEATDVEKIVTLTDAGAEVHCLPVENGHVSLVVLLDFLAGEGVNEVTVEAGAILNGALLQARLVDEVIVYLAPLLMGDAAHGLFHLPGLEKMAQRIELKIVDMRAVGDDWRITARLF</sequence>
<keyword evidence="8" id="KW-0521">NADP</keyword>
<gene>
    <name evidence="12" type="ORF">MNBD_GAMMA20-2004</name>
</gene>
<dbReference type="Pfam" id="PF00383">
    <property type="entry name" value="dCMP_cyt_deam_1"/>
    <property type="match status" value="1"/>
</dbReference>
<accession>A0A3B0ZZ31</accession>
<evidence type="ECO:0000256" key="5">
    <source>
        <dbReference type="ARBA" id="ARBA00022723"/>
    </source>
</evidence>
<dbReference type="CDD" id="cd01284">
    <property type="entry name" value="Riboflavin_deaminase-reductase"/>
    <property type="match status" value="1"/>
</dbReference>
<evidence type="ECO:0000259" key="11">
    <source>
        <dbReference type="PROSITE" id="PS51747"/>
    </source>
</evidence>
<dbReference type="InterPro" id="IPR024072">
    <property type="entry name" value="DHFR-like_dom_sf"/>
</dbReference>
<dbReference type="SUPFAM" id="SSF53597">
    <property type="entry name" value="Dihydrofolate reductase-like"/>
    <property type="match status" value="1"/>
</dbReference>
<keyword evidence="4" id="KW-0686">Riboflavin biosynthesis</keyword>
<keyword evidence="9 12" id="KW-0560">Oxidoreductase</keyword>
<dbReference type="InterPro" id="IPR002125">
    <property type="entry name" value="CMP_dCMP_dom"/>
</dbReference>
<proteinExistence type="predicted"/>
<dbReference type="FunFam" id="3.40.140.10:FF:000025">
    <property type="entry name" value="Riboflavin biosynthesis protein RibD"/>
    <property type="match status" value="1"/>
</dbReference>
<dbReference type="NCBIfam" id="TIGR00326">
    <property type="entry name" value="eubact_ribD"/>
    <property type="match status" value="1"/>
</dbReference>
<evidence type="ECO:0000256" key="9">
    <source>
        <dbReference type="ARBA" id="ARBA00023002"/>
    </source>
</evidence>
<dbReference type="EMBL" id="UOFU01000052">
    <property type="protein sequence ID" value="VAW94510.1"/>
    <property type="molecule type" value="Genomic_DNA"/>
</dbReference>
<protein>
    <submittedName>
        <fullName evidence="12">Diaminohydroxyphosphoribosylaminopyrimidine deaminase / 5-amino-6-(5-phosphoribosylamino)uracil reductase</fullName>
        <ecNumber evidence="12">1.1.1.193</ecNumber>
        <ecNumber evidence="12">3.5.4.26</ecNumber>
    </submittedName>
</protein>
<evidence type="ECO:0000256" key="2">
    <source>
        <dbReference type="ARBA" id="ARBA00004882"/>
    </source>
</evidence>
<dbReference type="NCBIfam" id="TIGR00227">
    <property type="entry name" value="ribD_Cterm"/>
    <property type="match status" value="1"/>
</dbReference>
<evidence type="ECO:0000313" key="12">
    <source>
        <dbReference type="EMBL" id="VAW94510.1"/>
    </source>
</evidence>
<dbReference type="GO" id="GO:0008703">
    <property type="term" value="F:5-amino-6-(5-phosphoribosylamino)uracil reductase activity"/>
    <property type="evidence" value="ECO:0007669"/>
    <property type="project" value="UniProtKB-EC"/>
</dbReference>
<dbReference type="InterPro" id="IPR016192">
    <property type="entry name" value="APOBEC/CMP_deaminase_Zn-bd"/>
</dbReference>
<comment type="pathway">
    <text evidence="3">Cofactor biosynthesis; riboflavin biosynthesis; 5-amino-6-(D-ribitylamino)uracil from GTP: step 3/4.</text>
</comment>
<dbReference type="InterPro" id="IPR004794">
    <property type="entry name" value="Eubact_RibD"/>
</dbReference>
<name>A0A3B0ZZ31_9ZZZZ</name>
<dbReference type="UniPathway" id="UPA00275">
    <property type="reaction ID" value="UER00401"/>
</dbReference>
<dbReference type="PROSITE" id="PS00903">
    <property type="entry name" value="CYT_DCMP_DEAMINASES_1"/>
    <property type="match status" value="1"/>
</dbReference>
<comment type="cofactor">
    <cofactor evidence="1">
        <name>Zn(2+)</name>
        <dbReference type="ChEBI" id="CHEBI:29105"/>
    </cofactor>
</comment>
<dbReference type="PIRSF" id="PIRSF006769">
    <property type="entry name" value="RibD"/>
    <property type="match status" value="1"/>
</dbReference>
<evidence type="ECO:0000256" key="10">
    <source>
        <dbReference type="ARBA" id="ARBA00023268"/>
    </source>
</evidence>
<dbReference type="EC" id="3.5.4.26" evidence="12"/>
<evidence type="ECO:0000256" key="1">
    <source>
        <dbReference type="ARBA" id="ARBA00001947"/>
    </source>
</evidence>
<keyword evidence="7" id="KW-0862">Zinc</keyword>
<dbReference type="Gene3D" id="3.40.430.10">
    <property type="entry name" value="Dihydrofolate Reductase, subunit A"/>
    <property type="match status" value="1"/>
</dbReference>
<dbReference type="AlphaFoldDB" id="A0A3B0ZZ31"/>
<dbReference type="InterPro" id="IPR011549">
    <property type="entry name" value="RibD_C"/>
</dbReference>
<dbReference type="Gene3D" id="3.40.140.10">
    <property type="entry name" value="Cytidine Deaminase, domain 2"/>
    <property type="match status" value="1"/>
</dbReference>
<dbReference type="GO" id="GO:0050661">
    <property type="term" value="F:NADP binding"/>
    <property type="evidence" value="ECO:0007669"/>
    <property type="project" value="InterPro"/>
</dbReference>
<organism evidence="12">
    <name type="scientific">hydrothermal vent metagenome</name>
    <dbReference type="NCBI Taxonomy" id="652676"/>
    <lineage>
        <taxon>unclassified sequences</taxon>
        <taxon>metagenomes</taxon>
        <taxon>ecological metagenomes</taxon>
    </lineage>
</organism>
<dbReference type="PANTHER" id="PTHR38011:SF7">
    <property type="entry name" value="2,5-DIAMINO-6-RIBOSYLAMINO-4(3H)-PYRIMIDINONE 5'-PHOSPHATE REDUCTASE"/>
    <property type="match status" value="1"/>
</dbReference>
<dbReference type="PANTHER" id="PTHR38011">
    <property type="entry name" value="DIHYDROFOLATE REDUCTASE FAMILY PROTEIN (AFU_ORTHOLOGUE AFUA_8G06820)"/>
    <property type="match status" value="1"/>
</dbReference>
<dbReference type="InterPro" id="IPR050765">
    <property type="entry name" value="Riboflavin_Biosynth_HTPR"/>
</dbReference>
<dbReference type="EC" id="1.1.1.193" evidence="12"/>
<dbReference type="InterPro" id="IPR016193">
    <property type="entry name" value="Cytidine_deaminase-like"/>
</dbReference>
<keyword evidence="10" id="KW-0511">Multifunctional enzyme</keyword>
<evidence type="ECO:0000256" key="7">
    <source>
        <dbReference type="ARBA" id="ARBA00022833"/>
    </source>
</evidence>
<comment type="pathway">
    <text evidence="2">Cofactor biosynthesis; riboflavin biosynthesis; 5-amino-6-(D-ribitylamino)uracil from GTP: step 2/4.</text>
</comment>
<dbReference type="GO" id="GO:0008270">
    <property type="term" value="F:zinc ion binding"/>
    <property type="evidence" value="ECO:0007669"/>
    <property type="project" value="InterPro"/>
</dbReference>
<dbReference type="GO" id="GO:0009231">
    <property type="term" value="P:riboflavin biosynthetic process"/>
    <property type="evidence" value="ECO:0007669"/>
    <property type="project" value="UniProtKB-UniPathway"/>
</dbReference>
<dbReference type="InterPro" id="IPR002734">
    <property type="entry name" value="RibDG_C"/>
</dbReference>
<dbReference type="Pfam" id="PF01872">
    <property type="entry name" value="RibD_C"/>
    <property type="match status" value="1"/>
</dbReference>
<feature type="domain" description="CMP/dCMP-type deaminase" evidence="11">
    <location>
        <begin position="4"/>
        <end position="126"/>
    </location>
</feature>
<evidence type="ECO:0000256" key="3">
    <source>
        <dbReference type="ARBA" id="ARBA00004910"/>
    </source>
</evidence>
<evidence type="ECO:0000256" key="8">
    <source>
        <dbReference type="ARBA" id="ARBA00022857"/>
    </source>
</evidence>
<keyword evidence="6 12" id="KW-0378">Hydrolase</keyword>
<dbReference type="PROSITE" id="PS51747">
    <property type="entry name" value="CYT_DCMP_DEAMINASES_2"/>
    <property type="match status" value="1"/>
</dbReference>
<reference evidence="12" key="1">
    <citation type="submission" date="2018-06" db="EMBL/GenBank/DDBJ databases">
        <authorList>
            <person name="Zhirakovskaya E."/>
        </authorList>
    </citation>
    <scope>NUCLEOTIDE SEQUENCE</scope>
</reference>
<dbReference type="SUPFAM" id="SSF53927">
    <property type="entry name" value="Cytidine deaminase-like"/>
    <property type="match status" value="1"/>
</dbReference>
<dbReference type="GO" id="GO:0008835">
    <property type="term" value="F:diaminohydroxyphosphoribosylaminopyrimidine deaminase activity"/>
    <property type="evidence" value="ECO:0007669"/>
    <property type="project" value="UniProtKB-EC"/>
</dbReference>
<evidence type="ECO:0000256" key="4">
    <source>
        <dbReference type="ARBA" id="ARBA00022619"/>
    </source>
</evidence>